<accession>A0AAC8W205</accession>
<name>A0AAC8W205_9PROT</name>
<protein>
    <submittedName>
        <fullName evidence="1">Uncharacterized protein</fullName>
    </submittedName>
</protein>
<proteinExistence type="predicted"/>
<sequence>MSRHVVETARAVFSGQRAVRLEPGALPALCAQAPEAGATPQTAPQTAPQTTDDRGTALALLFGPVNHCFFTAQGEPYRPHGAAPGGSAALRRAMAEAAVDWTDLRAVADLPIGRWRTLVGGPLYDTDGRHARLTGFARHLLARGLDRTTDALAAMPTAETLLLGLVDSGVFADPFLKRAQSTVFDVSQLAEARTGRHLDGIEELTLLADYRLIQLFLHAGVIVVESAALNRRILERRPLAADAPETLALRAAVVLCGGFLEGGFPALWDKRLWSLAKLLEADGALRVPPVLVLTDQF</sequence>
<reference evidence="1 2" key="2">
    <citation type="journal article" date="2016" name="Genome Announc.">
        <title>Complete Genome Sequence of a Strain of Azospirillum thiophilum Isolated from a Sulfide Spring.</title>
        <authorList>
            <person name="Fomenkov A."/>
            <person name="Vincze T."/>
            <person name="Grabovich M."/>
            <person name="Anton B.P."/>
            <person name="Dubinina G."/>
            <person name="Orlova M."/>
            <person name="Belousova E."/>
            <person name="Roberts R.J."/>
        </authorList>
    </citation>
    <scope>NUCLEOTIDE SEQUENCE [LARGE SCALE GENOMIC DNA]</scope>
    <source>
        <strain evidence="1 2">BV-S</strain>
    </source>
</reference>
<keyword evidence="2" id="KW-1185">Reference proteome</keyword>
<evidence type="ECO:0000313" key="1">
    <source>
        <dbReference type="EMBL" id="ALG73684.1"/>
    </source>
</evidence>
<dbReference type="EMBL" id="CP012403">
    <property type="protein sequence ID" value="ALG73684.1"/>
    <property type="molecule type" value="Genomic_DNA"/>
</dbReference>
<dbReference type="KEGG" id="ati:AL072_22240"/>
<dbReference type="Proteomes" id="UP000069935">
    <property type="component" value="Chromosome 3"/>
</dbReference>
<evidence type="ECO:0000313" key="2">
    <source>
        <dbReference type="Proteomes" id="UP000069935"/>
    </source>
</evidence>
<dbReference type="Pfam" id="PF10343">
    <property type="entry name" value="Q_salvage"/>
    <property type="match status" value="1"/>
</dbReference>
<dbReference type="RefSeq" id="WP_045584362.1">
    <property type="nucleotide sequence ID" value="NZ_CP012403.1"/>
</dbReference>
<organism evidence="1 2">
    <name type="scientific">Azospirillum thiophilum</name>
    <dbReference type="NCBI Taxonomy" id="528244"/>
    <lineage>
        <taxon>Bacteria</taxon>
        <taxon>Pseudomonadati</taxon>
        <taxon>Pseudomonadota</taxon>
        <taxon>Alphaproteobacteria</taxon>
        <taxon>Rhodospirillales</taxon>
        <taxon>Azospirillaceae</taxon>
        <taxon>Azospirillum</taxon>
    </lineage>
</organism>
<reference evidence="2" key="1">
    <citation type="submission" date="2015-12" db="EMBL/GenBank/DDBJ databases">
        <title>Complete Genome Sequence of Azospirillum thiophilum BV-S.</title>
        <authorList>
            <person name="Fomenkov A."/>
            <person name="Vincze T."/>
            <person name="Grabovich M."/>
            <person name="Dubinina G."/>
            <person name="Orlova M."/>
            <person name="Belousova E."/>
            <person name="Roberts R.J."/>
        </authorList>
    </citation>
    <scope>NUCLEOTIDE SEQUENCE [LARGE SCALE GENOMIC DNA]</scope>
    <source>
        <strain evidence="2">BV-S</strain>
    </source>
</reference>
<gene>
    <name evidence="1" type="ORF">AL072_22240</name>
</gene>
<dbReference type="AlphaFoldDB" id="A0AAC8W205"/>
<dbReference type="InterPro" id="IPR019438">
    <property type="entry name" value="Q_salvage"/>
</dbReference>